<evidence type="ECO:0000313" key="3">
    <source>
        <dbReference type="Proteomes" id="UP000355283"/>
    </source>
</evidence>
<proteinExistence type="predicted"/>
<evidence type="ECO:0000256" key="1">
    <source>
        <dbReference type="SAM" id="MobiDB-lite"/>
    </source>
</evidence>
<organism evidence="2 3">
    <name type="scientific">Nannochloropsis salina CCMP1776</name>
    <dbReference type="NCBI Taxonomy" id="1027361"/>
    <lineage>
        <taxon>Eukaryota</taxon>
        <taxon>Sar</taxon>
        <taxon>Stramenopiles</taxon>
        <taxon>Ochrophyta</taxon>
        <taxon>Eustigmatophyceae</taxon>
        <taxon>Eustigmatales</taxon>
        <taxon>Monodopsidaceae</taxon>
        <taxon>Microchloropsis</taxon>
        <taxon>Microchloropsis salina</taxon>
    </lineage>
</organism>
<accession>A0A4D9CRV7</accession>
<dbReference type="Proteomes" id="UP000355283">
    <property type="component" value="Unassembled WGS sequence"/>
</dbReference>
<sequence length="212" mass="24532">MSPSPSSPPTLPQHPRWQKRELTQHIRMVEYITVDLEGKAESLWEEERTVEEVFHVEWEVGPGGRGDGKGGGRAHRERVEYTYREIMGEGVVVEEEGGTEDYVHVARRKKTREGAMGEQRDGDEEEEEEELWEQMESTLPARFFERENEKEKRGRKERGPEQWEGEPGSKEGEGEEEGEKEGGEEEDFARKWRGVNGLQRPHTRKNSINVEG</sequence>
<reference evidence="2 3" key="1">
    <citation type="submission" date="2019-01" db="EMBL/GenBank/DDBJ databases">
        <title>Nuclear Genome Assembly of the Microalgal Biofuel strain Nannochloropsis salina CCMP1776.</title>
        <authorList>
            <person name="Hovde B."/>
        </authorList>
    </citation>
    <scope>NUCLEOTIDE SEQUENCE [LARGE SCALE GENOMIC DNA]</scope>
    <source>
        <strain evidence="2 3">CCMP1776</strain>
    </source>
</reference>
<dbReference type="EMBL" id="SDOX01000158">
    <property type="protein sequence ID" value="TFJ80797.1"/>
    <property type="molecule type" value="Genomic_DNA"/>
</dbReference>
<evidence type="ECO:0000313" key="2">
    <source>
        <dbReference type="EMBL" id="TFJ80797.1"/>
    </source>
</evidence>
<gene>
    <name evidence="2" type="ORF">NSK_007974</name>
</gene>
<dbReference type="AlphaFoldDB" id="A0A4D9CRV7"/>
<feature type="compositionally biased region" description="Acidic residues" evidence="1">
    <location>
        <begin position="121"/>
        <end position="133"/>
    </location>
</feature>
<protein>
    <submittedName>
        <fullName evidence="2">Uncharacterized protein</fullName>
    </submittedName>
</protein>
<feature type="compositionally biased region" description="Basic and acidic residues" evidence="1">
    <location>
        <begin position="143"/>
        <end position="172"/>
    </location>
</feature>
<comment type="caution">
    <text evidence="2">The sequence shown here is derived from an EMBL/GenBank/DDBJ whole genome shotgun (WGS) entry which is preliminary data.</text>
</comment>
<feature type="compositionally biased region" description="Acidic residues" evidence="1">
    <location>
        <begin position="173"/>
        <end position="187"/>
    </location>
</feature>
<keyword evidence="3" id="KW-1185">Reference proteome</keyword>
<name>A0A4D9CRV7_9STRA</name>
<feature type="region of interest" description="Disordered" evidence="1">
    <location>
        <begin position="100"/>
        <end position="212"/>
    </location>
</feature>